<evidence type="ECO:0000313" key="4">
    <source>
        <dbReference type="Proteomes" id="UP000185612"/>
    </source>
</evidence>
<comment type="caution">
    <text evidence="3">The sequence shown here is derived from an EMBL/GenBank/DDBJ whole genome shotgun (WGS) entry which is preliminary data.</text>
</comment>
<feature type="transmembrane region" description="Helical" evidence="2">
    <location>
        <begin position="130"/>
        <end position="153"/>
    </location>
</feature>
<keyword evidence="2" id="KW-0812">Transmembrane</keyword>
<reference evidence="4" key="1">
    <citation type="submission" date="2016-12" db="EMBL/GenBank/DDBJ databases">
        <authorList>
            <person name="Meng X."/>
        </authorList>
    </citation>
    <scope>NUCLEOTIDE SEQUENCE [LARGE SCALE GENOMIC DNA]</scope>
    <source>
        <strain evidence="4">DSM 20732</strain>
    </source>
</reference>
<sequence length="201" mass="22700">MSFRKKSAADAPTPAAESPSGKVGGKGRPTPKRREQEAKRLHPLVPPDREAARKTARAAQRQARDEAFRRQQEALRTGDERYLPARDKGPARRFARDWIDARFCIGQFTLPLMLLMMVATFVLASFLPRLAVWSLVAIYALFILAFADSLLAARKVGQALEAKFAAEQIPRFTRFYAFSRSFMPRRLRAPRPQVGRGQFPS</sequence>
<dbReference type="RefSeq" id="WP_073825949.1">
    <property type="nucleotide sequence ID" value="NZ_JAUNKL010000006.1"/>
</dbReference>
<organism evidence="3 4">
    <name type="scientific">Buchananella hordeovulneris</name>
    <dbReference type="NCBI Taxonomy" id="52770"/>
    <lineage>
        <taxon>Bacteria</taxon>
        <taxon>Bacillati</taxon>
        <taxon>Actinomycetota</taxon>
        <taxon>Actinomycetes</taxon>
        <taxon>Actinomycetales</taxon>
        <taxon>Actinomycetaceae</taxon>
        <taxon>Buchananella</taxon>
    </lineage>
</organism>
<dbReference type="Proteomes" id="UP000185612">
    <property type="component" value="Unassembled WGS sequence"/>
</dbReference>
<protein>
    <submittedName>
        <fullName evidence="3">Uncharacterized protein</fullName>
    </submittedName>
</protein>
<gene>
    <name evidence="3" type="ORF">BSZ40_10010</name>
</gene>
<dbReference type="InterPro" id="IPR021403">
    <property type="entry name" value="DUF3043"/>
</dbReference>
<feature type="transmembrane region" description="Helical" evidence="2">
    <location>
        <begin position="103"/>
        <end position="124"/>
    </location>
</feature>
<name>A0A1Q5PTQ9_9ACTO</name>
<evidence type="ECO:0000313" key="3">
    <source>
        <dbReference type="EMBL" id="OKL50958.1"/>
    </source>
</evidence>
<accession>A0A1Q5PTQ9</accession>
<feature type="region of interest" description="Disordered" evidence="1">
    <location>
        <begin position="1"/>
        <end position="70"/>
    </location>
</feature>
<dbReference type="EMBL" id="MQVS01000012">
    <property type="protein sequence ID" value="OKL50958.1"/>
    <property type="molecule type" value="Genomic_DNA"/>
</dbReference>
<keyword evidence="2" id="KW-1133">Transmembrane helix</keyword>
<keyword evidence="2" id="KW-0472">Membrane</keyword>
<evidence type="ECO:0000256" key="1">
    <source>
        <dbReference type="SAM" id="MobiDB-lite"/>
    </source>
</evidence>
<proteinExistence type="predicted"/>
<keyword evidence="4" id="KW-1185">Reference proteome</keyword>
<dbReference type="STRING" id="52770.BSZ40_10010"/>
<dbReference type="Pfam" id="PF11241">
    <property type="entry name" value="DUF3043"/>
    <property type="match status" value="1"/>
</dbReference>
<dbReference type="OrthoDB" id="5194448at2"/>
<evidence type="ECO:0000256" key="2">
    <source>
        <dbReference type="SAM" id="Phobius"/>
    </source>
</evidence>
<dbReference type="AlphaFoldDB" id="A0A1Q5PTQ9"/>